<proteinExistence type="predicted"/>
<name>A0A7N2N3Z0_QUELO</name>
<sequence>MGIKKWLNPERTECIHLGQSRSYRVQSNSHNYRTQTLIRWNVFWKKIKSNKKYPSSQVTLQAYYDPKNYSKNFDHGVMEPDNLSRSFSARFADPSRFCRMESLLDMD</sequence>
<evidence type="ECO:0000313" key="1">
    <source>
        <dbReference type="EnsemblPlants" id="QL12p026142:mrna:CDS:2"/>
    </source>
</evidence>
<dbReference type="Proteomes" id="UP000594261">
    <property type="component" value="Chromosome 12"/>
</dbReference>
<evidence type="ECO:0000313" key="2">
    <source>
        <dbReference type="Proteomes" id="UP000594261"/>
    </source>
</evidence>
<dbReference type="InParanoid" id="A0A7N2N3Z0"/>
<keyword evidence="2" id="KW-1185">Reference proteome</keyword>
<organism evidence="1 2">
    <name type="scientific">Quercus lobata</name>
    <name type="common">Valley oak</name>
    <dbReference type="NCBI Taxonomy" id="97700"/>
    <lineage>
        <taxon>Eukaryota</taxon>
        <taxon>Viridiplantae</taxon>
        <taxon>Streptophyta</taxon>
        <taxon>Embryophyta</taxon>
        <taxon>Tracheophyta</taxon>
        <taxon>Spermatophyta</taxon>
        <taxon>Magnoliopsida</taxon>
        <taxon>eudicotyledons</taxon>
        <taxon>Gunneridae</taxon>
        <taxon>Pentapetalae</taxon>
        <taxon>rosids</taxon>
        <taxon>fabids</taxon>
        <taxon>Fagales</taxon>
        <taxon>Fagaceae</taxon>
        <taxon>Quercus</taxon>
    </lineage>
</organism>
<reference evidence="1 2" key="1">
    <citation type="journal article" date="2016" name="G3 (Bethesda)">
        <title>First Draft Assembly and Annotation of the Genome of a California Endemic Oak Quercus lobata Nee (Fagaceae).</title>
        <authorList>
            <person name="Sork V.L."/>
            <person name="Fitz-Gibbon S.T."/>
            <person name="Puiu D."/>
            <person name="Crepeau M."/>
            <person name="Gugger P.F."/>
            <person name="Sherman R."/>
            <person name="Stevens K."/>
            <person name="Langley C.H."/>
            <person name="Pellegrini M."/>
            <person name="Salzberg S.L."/>
        </authorList>
    </citation>
    <scope>NUCLEOTIDE SEQUENCE [LARGE SCALE GENOMIC DNA]</scope>
    <source>
        <strain evidence="1 2">cv. SW786</strain>
    </source>
</reference>
<dbReference type="AlphaFoldDB" id="A0A7N2N3Z0"/>
<dbReference type="EMBL" id="LRBV02000012">
    <property type="status" value="NOT_ANNOTATED_CDS"/>
    <property type="molecule type" value="Genomic_DNA"/>
</dbReference>
<dbReference type="PANTHER" id="PTHR33168">
    <property type="entry name" value="STRESS INDUCED PROTEIN-RELATED"/>
    <property type="match status" value="1"/>
</dbReference>
<accession>A0A7N2N3Z0</accession>
<dbReference type="Gramene" id="QL12p026142:mrna">
    <property type="protein sequence ID" value="QL12p026142:mrna:CDS:2"/>
    <property type="gene ID" value="QL12p026142"/>
</dbReference>
<reference evidence="1" key="2">
    <citation type="submission" date="2021-01" db="UniProtKB">
        <authorList>
            <consortium name="EnsemblPlants"/>
        </authorList>
    </citation>
    <scope>IDENTIFICATION</scope>
</reference>
<dbReference type="EnsemblPlants" id="QL12p026142:mrna">
    <property type="protein sequence ID" value="QL12p026142:mrna:CDS:2"/>
    <property type="gene ID" value="QL12p026142"/>
</dbReference>
<protein>
    <submittedName>
        <fullName evidence="1">Uncharacterized protein</fullName>
    </submittedName>
</protein>